<evidence type="ECO:0000313" key="1">
    <source>
        <dbReference type="EMBL" id="KAK4094558.1"/>
    </source>
</evidence>
<dbReference type="Proteomes" id="UP001287286">
    <property type="component" value="Unassembled WGS sequence"/>
</dbReference>
<sequence>MLCSQGLVTGAMLYGAAYVLDAASHFTGVHQLAPRQGLAIPRKQRVGAAHTDQSLPTRRIWQGHTDVKAWCELAAAALPYHLSKDPDKGTVASSVCTPRPPSLKSRCLFKRPRVVASDTSSKY</sequence>
<protein>
    <submittedName>
        <fullName evidence="1">Uncharacterized protein</fullName>
    </submittedName>
</protein>
<comment type="caution">
    <text evidence="1">The sequence shown here is derived from an EMBL/GenBank/DDBJ whole genome shotgun (WGS) entry which is preliminary data.</text>
</comment>
<gene>
    <name evidence="1" type="ORF">Purlil1_1163</name>
</gene>
<dbReference type="EMBL" id="JAWRVI010000003">
    <property type="protein sequence ID" value="KAK4094558.1"/>
    <property type="molecule type" value="Genomic_DNA"/>
</dbReference>
<organism evidence="1 2">
    <name type="scientific">Purpureocillium lilacinum</name>
    <name type="common">Paecilomyces lilacinus</name>
    <dbReference type="NCBI Taxonomy" id="33203"/>
    <lineage>
        <taxon>Eukaryota</taxon>
        <taxon>Fungi</taxon>
        <taxon>Dikarya</taxon>
        <taxon>Ascomycota</taxon>
        <taxon>Pezizomycotina</taxon>
        <taxon>Sordariomycetes</taxon>
        <taxon>Hypocreomycetidae</taxon>
        <taxon>Hypocreales</taxon>
        <taxon>Ophiocordycipitaceae</taxon>
        <taxon>Purpureocillium</taxon>
    </lineage>
</organism>
<reference evidence="1 2" key="1">
    <citation type="journal article" date="2024" name="Microbiol. Resour. Announc.">
        <title>Genome annotations for the ascomycete fungi Trichoderma harzianum, Trichoderma aggressivum, and Purpureocillium lilacinum.</title>
        <authorList>
            <person name="Beijen E.P.W."/>
            <person name="Ohm R.A."/>
        </authorList>
    </citation>
    <scope>NUCLEOTIDE SEQUENCE [LARGE SCALE GENOMIC DNA]</scope>
    <source>
        <strain evidence="1 2">CBS 150709</strain>
    </source>
</reference>
<keyword evidence="2" id="KW-1185">Reference proteome</keyword>
<accession>A0ABR0CDQ5</accession>
<name>A0ABR0CDQ5_PURLI</name>
<proteinExistence type="predicted"/>
<evidence type="ECO:0000313" key="2">
    <source>
        <dbReference type="Proteomes" id="UP001287286"/>
    </source>
</evidence>